<accession>F4WPJ8</accession>
<evidence type="ECO:0000256" key="1">
    <source>
        <dbReference type="SAM" id="MobiDB-lite"/>
    </source>
</evidence>
<gene>
    <name evidence="2" type="ORF">G5I_07715</name>
</gene>
<protein>
    <submittedName>
        <fullName evidence="2">Uncharacterized protein</fullName>
    </submittedName>
</protein>
<evidence type="ECO:0000313" key="2">
    <source>
        <dbReference type="EMBL" id="EGI63871.1"/>
    </source>
</evidence>
<dbReference type="Proteomes" id="UP000007755">
    <property type="component" value="Unassembled WGS sequence"/>
</dbReference>
<keyword evidence="3" id="KW-1185">Reference proteome</keyword>
<sequence length="196" mass="21842">MMKGCQTRAMVVVMIMVRQVLAIMRPLYVDIFYRMDVLILGDAAVGSRWHNNDDSSNCRLRGQEAQIRVAHRTSTLGFRKLNTNILQALVLICAQCTCPKHEQGGGEHLWHNDACLRRVDTAMPRCAHSPRDGSRRRLPPYGSGANPTAPYVAPGSLKRKPLIVFQERIGYHAAAIVFAGVSPADFLTIGRANNYR</sequence>
<organism evidence="3">
    <name type="scientific">Acromyrmex echinatior</name>
    <name type="common">Panamanian leafcutter ant</name>
    <name type="synonym">Acromyrmex octospinosus echinatior</name>
    <dbReference type="NCBI Taxonomy" id="103372"/>
    <lineage>
        <taxon>Eukaryota</taxon>
        <taxon>Metazoa</taxon>
        <taxon>Ecdysozoa</taxon>
        <taxon>Arthropoda</taxon>
        <taxon>Hexapoda</taxon>
        <taxon>Insecta</taxon>
        <taxon>Pterygota</taxon>
        <taxon>Neoptera</taxon>
        <taxon>Endopterygota</taxon>
        <taxon>Hymenoptera</taxon>
        <taxon>Apocrita</taxon>
        <taxon>Aculeata</taxon>
        <taxon>Formicoidea</taxon>
        <taxon>Formicidae</taxon>
        <taxon>Myrmicinae</taxon>
        <taxon>Acromyrmex</taxon>
    </lineage>
</organism>
<evidence type="ECO:0000313" key="3">
    <source>
        <dbReference type="Proteomes" id="UP000007755"/>
    </source>
</evidence>
<proteinExistence type="predicted"/>
<dbReference type="InParanoid" id="F4WPJ8"/>
<feature type="region of interest" description="Disordered" evidence="1">
    <location>
        <begin position="126"/>
        <end position="150"/>
    </location>
</feature>
<dbReference type="AlphaFoldDB" id="F4WPJ8"/>
<name>F4WPJ8_ACREC</name>
<dbReference type="EMBL" id="GL888248">
    <property type="protein sequence ID" value="EGI63871.1"/>
    <property type="molecule type" value="Genomic_DNA"/>
</dbReference>
<reference evidence="2" key="1">
    <citation type="submission" date="2011-02" db="EMBL/GenBank/DDBJ databases">
        <title>The genome of the leaf-cutting ant Acromyrmex echinatior suggests key adaptations to social evolution and fungus farming.</title>
        <authorList>
            <person name="Nygaard S."/>
            <person name="Zhang G."/>
        </authorList>
    </citation>
    <scope>NUCLEOTIDE SEQUENCE</scope>
</reference>